<accession>A0A0G1NGI8</accession>
<dbReference type="InterPro" id="IPR050595">
    <property type="entry name" value="Bact_response_regulator"/>
</dbReference>
<evidence type="ECO:0000259" key="4">
    <source>
        <dbReference type="PROSITE" id="PS50110"/>
    </source>
</evidence>
<comment type="caution">
    <text evidence="5">The sequence shown here is derived from an EMBL/GenBank/DDBJ whole genome shotgun (WGS) entry which is preliminary data.</text>
</comment>
<gene>
    <name evidence="5" type="ORF">UW82_C0042G0003</name>
</gene>
<name>A0A0G1NGI8_UNCKA</name>
<proteinExistence type="predicted"/>
<dbReference type="Pfam" id="PF00072">
    <property type="entry name" value="Response_reg"/>
    <property type="match status" value="1"/>
</dbReference>
<feature type="domain" description="Response regulatory" evidence="4">
    <location>
        <begin position="6"/>
        <end position="122"/>
    </location>
</feature>
<reference evidence="5 6" key="1">
    <citation type="journal article" date="2015" name="Nature">
        <title>rRNA introns, odd ribosomes, and small enigmatic genomes across a large radiation of phyla.</title>
        <authorList>
            <person name="Brown C.T."/>
            <person name="Hug L.A."/>
            <person name="Thomas B.C."/>
            <person name="Sharon I."/>
            <person name="Castelle C.J."/>
            <person name="Singh A."/>
            <person name="Wilkins M.J."/>
            <person name="Williams K.H."/>
            <person name="Banfield J.F."/>
        </authorList>
    </citation>
    <scope>NUCLEOTIDE SEQUENCE [LARGE SCALE GENOMIC DNA]</scope>
</reference>
<dbReference type="GO" id="GO:0000160">
    <property type="term" value="P:phosphorelay signal transduction system"/>
    <property type="evidence" value="ECO:0007669"/>
    <property type="project" value="UniProtKB-KW"/>
</dbReference>
<dbReference type="SMART" id="SM00448">
    <property type="entry name" value="REC"/>
    <property type="match status" value="1"/>
</dbReference>
<dbReference type="Proteomes" id="UP000034504">
    <property type="component" value="Unassembled WGS sequence"/>
</dbReference>
<dbReference type="AlphaFoldDB" id="A0A0G1NGI8"/>
<evidence type="ECO:0000313" key="6">
    <source>
        <dbReference type="Proteomes" id="UP000034504"/>
    </source>
</evidence>
<dbReference type="InterPro" id="IPR001789">
    <property type="entry name" value="Sig_transdc_resp-reg_receiver"/>
</dbReference>
<sequence>MANGRTILIIEDEAPAIFSISKALELSGYHVLQAFSAQEGARLALENHPDLIITDLVMPASSGMDVLKDLRRDIWGKNAKVIVFTNLSGDEHKANANKYQVDKYLIKTDTSLKDLTECVSQLLSDNDAKQP</sequence>
<dbReference type="CDD" id="cd00156">
    <property type="entry name" value="REC"/>
    <property type="match status" value="1"/>
</dbReference>
<dbReference type="PROSITE" id="PS50110">
    <property type="entry name" value="RESPONSE_REGULATORY"/>
    <property type="match status" value="1"/>
</dbReference>
<dbReference type="InterPro" id="IPR011006">
    <property type="entry name" value="CheY-like_superfamily"/>
</dbReference>
<dbReference type="PANTHER" id="PTHR44591:SF14">
    <property type="entry name" value="PROTEIN PILG"/>
    <property type="match status" value="1"/>
</dbReference>
<dbReference type="PANTHER" id="PTHR44591">
    <property type="entry name" value="STRESS RESPONSE REGULATOR PROTEIN 1"/>
    <property type="match status" value="1"/>
</dbReference>
<dbReference type="SUPFAM" id="SSF52172">
    <property type="entry name" value="CheY-like"/>
    <property type="match status" value="1"/>
</dbReference>
<feature type="modified residue" description="4-aspartylphosphate" evidence="3">
    <location>
        <position position="55"/>
    </location>
</feature>
<dbReference type="Gene3D" id="3.40.50.2300">
    <property type="match status" value="1"/>
</dbReference>
<keyword evidence="2" id="KW-0902">Two-component regulatory system</keyword>
<evidence type="ECO:0000313" key="5">
    <source>
        <dbReference type="EMBL" id="KKT83319.1"/>
    </source>
</evidence>
<organism evidence="5 6">
    <name type="scientific">candidate division WWE3 bacterium GW2011_GWC2_44_9</name>
    <dbReference type="NCBI Taxonomy" id="1619125"/>
    <lineage>
        <taxon>Bacteria</taxon>
        <taxon>Katanobacteria</taxon>
    </lineage>
</organism>
<protein>
    <submittedName>
        <fullName evidence="5">Phosphate regulon transcriptional regulatory protein PhoB</fullName>
    </submittedName>
</protein>
<dbReference type="EMBL" id="LCJU01000042">
    <property type="protein sequence ID" value="KKT83319.1"/>
    <property type="molecule type" value="Genomic_DNA"/>
</dbReference>
<keyword evidence="1 3" id="KW-0597">Phosphoprotein</keyword>
<evidence type="ECO:0000256" key="1">
    <source>
        <dbReference type="ARBA" id="ARBA00022553"/>
    </source>
</evidence>
<evidence type="ECO:0000256" key="2">
    <source>
        <dbReference type="ARBA" id="ARBA00023012"/>
    </source>
</evidence>
<evidence type="ECO:0000256" key="3">
    <source>
        <dbReference type="PROSITE-ProRule" id="PRU00169"/>
    </source>
</evidence>